<gene>
    <name evidence="18" type="ORF">BCR33DRAFT_752458</name>
</gene>
<dbReference type="InterPro" id="IPR036300">
    <property type="entry name" value="MIR_dom_sf"/>
</dbReference>
<comment type="function">
    <text evidence="15">Transfers mannose from Dol-P-mannose to Ser or Thr residues on proteins.</text>
</comment>
<keyword evidence="5 15" id="KW-0328">Glycosyltransferase</keyword>
<dbReference type="OrthoDB" id="292747at2759"/>
<feature type="transmembrane region" description="Helical" evidence="15">
    <location>
        <begin position="643"/>
        <end position="663"/>
    </location>
</feature>
<keyword evidence="16" id="KW-0732">Signal</keyword>
<dbReference type="GO" id="GO:0004169">
    <property type="term" value="F:dolichyl-phosphate-mannose-protein mannosyltransferase activity"/>
    <property type="evidence" value="ECO:0007669"/>
    <property type="project" value="UniProtKB-UniRule"/>
</dbReference>
<organism evidence="18 19">
    <name type="scientific">Rhizoclosmatium globosum</name>
    <dbReference type="NCBI Taxonomy" id="329046"/>
    <lineage>
        <taxon>Eukaryota</taxon>
        <taxon>Fungi</taxon>
        <taxon>Fungi incertae sedis</taxon>
        <taxon>Chytridiomycota</taxon>
        <taxon>Chytridiomycota incertae sedis</taxon>
        <taxon>Chytridiomycetes</taxon>
        <taxon>Chytridiales</taxon>
        <taxon>Chytriomycetaceae</taxon>
        <taxon>Rhizoclosmatium</taxon>
    </lineage>
</organism>
<evidence type="ECO:0000256" key="14">
    <source>
        <dbReference type="ARBA" id="ARBA00045102"/>
    </source>
</evidence>
<protein>
    <recommendedName>
        <fullName evidence="4 15">Dolichyl-phosphate-mannose--protein mannosyltransferase</fullName>
        <ecNumber evidence="4 15">2.4.1.109</ecNumber>
    </recommendedName>
</protein>
<evidence type="ECO:0000256" key="2">
    <source>
        <dbReference type="ARBA" id="ARBA00004922"/>
    </source>
</evidence>
<evidence type="ECO:0000259" key="17">
    <source>
        <dbReference type="PROSITE" id="PS50919"/>
    </source>
</evidence>
<comment type="caution">
    <text evidence="18">The sequence shown here is derived from an EMBL/GenBank/DDBJ whole genome shotgun (WGS) entry which is preliminary data.</text>
</comment>
<evidence type="ECO:0000256" key="10">
    <source>
        <dbReference type="ARBA" id="ARBA00022989"/>
    </source>
</evidence>
<dbReference type="EC" id="2.4.1.109" evidence="4 15"/>
<evidence type="ECO:0000313" key="18">
    <source>
        <dbReference type="EMBL" id="ORY53429.1"/>
    </source>
</evidence>
<evidence type="ECO:0000256" key="16">
    <source>
        <dbReference type="SAM" id="SignalP"/>
    </source>
</evidence>
<dbReference type="AlphaFoldDB" id="A0A1Y2D2B2"/>
<evidence type="ECO:0000256" key="6">
    <source>
        <dbReference type="ARBA" id="ARBA00022679"/>
    </source>
</evidence>
<keyword evidence="10 15" id="KW-1133">Transmembrane helix</keyword>
<keyword evidence="19" id="KW-1185">Reference proteome</keyword>
<dbReference type="InterPro" id="IPR032421">
    <property type="entry name" value="PMT_4TMC"/>
</dbReference>
<keyword evidence="8" id="KW-0677">Repeat</keyword>
<dbReference type="STRING" id="329046.A0A1Y2D2B2"/>
<accession>A0A1Y2D2B2</accession>
<evidence type="ECO:0000256" key="15">
    <source>
        <dbReference type="RuleBase" id="RU367007"/>
    </source>
</evidence>
<evidence type="ECO:0000256" key="1">
    <source>
        <dbReference type="ARBA" id="ARBA00004477"/>
    </source>
</evidence>
<reference evidence="18 19" key="1">
    <citation type="submission" date="2016-07" db="EMBL/GenBank/DDBJ databases">
        <title>Pervasive Adenine N6-methylation of Active Genes in Fungi.</title>
        <authorList>
            <consortium name="DOE Joint Genome Institute"/>
            <person name="Mondo S.J."/>
            <person name="Dannebaum R.O."/>
            <person name="Kuo R.C."/>
            <person name="Labutti K."/>
            <person name="Haridas S."/>
            <person name="Kuo A."/>
            <person name="Salamov A."/>
            <person name="Ahrendt S.R."/>
            <person name="Lipzen A."/>
            <person name="Sullivan W."/>
            <person name="Andreopoulos W.B."/>
            <person name="Clum A."/>
            <person name="Lindquist E."/>
            <person name="Daum C."/>
            <person name="Ramamoorthy G.K."/>
            <person name="Gryganskyi A."/>
            <person name="Culley D."/>
            <person name="Magnuson J.K."/>
            <person name="James T.Y."/>
            <person name="O'Malley M.A."/>
            <person name="Stajich J.E."/>
            <person name="Spatafora J.W."/>
            <person name="Visel A."/>
            <person name="Grigoriev I.V."/>
        </authorList>
    </citation>
    <scope>NUCLEOTIDE SEQUENCE [LARGE SCALE GENOMIC DNA]</scope>
    <source>
        <strain evidence="18 19">JEL800</strain>
    </source>
</reference>
<dbReference type="InterPro" id="IPR027005">
    <property type="entry name" value="PMT-like"/>
</dbReference>
<dbReference type="PANTHER" id="PTHR10050">
    <property type="entry name" value="DOLICHYL-PHOSPHATE-MANNOSE--PROTEIN MANNOSYLTRANSFERASE"/>
    <property type="match status" value="1"/>
</dbReference>
<feature type="transmembrane region" description="Helical" evidence="15">
    <location>
        <begin position="134"/>
        <end position="154"/>
    </location>
</feature>
<feature type="signal peptide" evidence="16">
    <location>
        <begin position="1"/>
        <end position="18"/>
    </location>
</feature>
<evidence type="ECO:0000256" key="8">
    <source>
        <dbReference type="ARBA" id="ARBA00022737"/>
    </source>
</evidence>
<comment type="catalytic activity">
    <reaction evidence="13 15">
        <text>a di-trans,poly-cis-dolichyl beta-D-mannosyl phosphate + L-threonyl-[protein] = 3-O-(alpha-D-mannosyl)-L-threonyl-[protein] + a di-trans,poly-cis-dolichyl phosphate + H(+)</text>
        <dbReference type="Rhea" id="RHEA:53396"/>
        <dbReference type="Rhea" id="RHEA-COMP:11060"/>
        <dbReference type="Rhea" id="RHEA-COMP:13547"/>
        <dbReference type="Rhea" id="RHEA-COMP:19498"/>
        <dbReference type="Rhea" id="RHEA-COMP:19501"/>
        <dbReference type="ChEBI" id="CHEBI:15378"/>
        <dbReference type="ChEBI" id="CHEBI:30013"/>
        <dbReference type="ChEBI" id="CHEBI:57683"/>
        <dbReference type="ChEBI" id="CHEBI:58211"/>
        <dbReference type="ChEBI" id="CHEBI:137323"/>
        <dbReference type="EC" id="2.4.1.109"/>
    </reaction>
</comment>
<keyword evidence="6 15" id="KW-0808">Transferase</keyword>
<dbReference type="GO" id="GO:0005789">
    <property type="term" value="C:endoplasmic reticulum membrane"/>
    <property type="evidence" value="ECO:0007669"/>
    <property type="project" value="UniProtKB-SubCell"/>
</dbReference>
<dbReference type="PROSITE" id="PS50919">
    <property type="entry name" value="MIR"/>
    <property type="match status" value="3"/>
</dbReference>
<dbReference type="UniPathway" id="UPA00378"/>
<dbReference type="Pfam" id="PF16192">
    <property type="entry name" value="PMT_4TMC"/>
    <property type="match status" value="1"/>
</dbReference>
<evidence type="ECO:0000256" key="4">
    <source>
        <dbReference type="ARBA" id="ARBA00012839"/>
    </source>
</evidence>
<feature type="chain" id="PRO_5013028201" description="Dolichyl-phosphate-mannose--protein mannosyltransferase" evidence="16">
    <location>
        <begin position="19"/>
        <end position="744"/>
    </location>
</feature>
<dbReference type="SMART" id="SM00472">
    <property type="entry name" value="MIR"/>
    <property type="match status" value="3"/>
</dbReference>
<feature type="domain" description="MIR" evidence="17">
    <location>
        <begin position="273"/>
        <end position="327"/>
    </location>
</feature>
<feature type="transmembrane region" description="Helical" evidence="15">
    <location>
        <begin position="545"/>
        <end position="567"/>
    </location>
</feature>
<evidence type="ECO:0000256" key="5">
    <source>
        <dbReference type="ARBA" id="ARBA00022676"/>
    </source>
</evidence>
<dbReference type="Pfam" id="PF02366">
    <property type="entry name" value="PMT"/>
    <property type="match status" value="1"/>
</dbReference>
<evidence type="ECO:0000256" key="13">
    <source>
        <dbReference type="ARBA" id="ARBA00045085"/>
    </source>
</evidence>
<proteinExistence type="inferred from homology"/>
<dbReference type="Proteomes" id="UP000193642">
    <property type="component" value="Unassembled WGS sequence"/>
</dbReference>
<feature type="transmembrane region" description="Helical" evidence="15">
    <location>
        <begin position="51"/>
        <end position="68"/>
    </location>
</feature>
<dbReference type="Pfam" id="PF02815">
    <property type="entry name" value="MIR"/>
    <property type="match status" value="1"/>
</dbReference>
<keyword evidence="7 15" id="KW-0812">Transmembrane</keyword>
<evidence type="ECO:0000256" key="11">
    <source>
        <dbReference type="ARBA" id="ARBA00023136"/>
    </source>
</evidence>
<feature type="transmembrane region" description="Helical" evidence="15">
    <location>
        <begin position="166"/>
        <end position="199"/>
    </location>
</feature>
<dbReference type="PANTHER" id="PTHR10050:SF50">
    <property type="entry name" value="DOLICHYL-PHOSPHATE-MANNOSE--PROTEIN MANNOSYLTRANSFERASE 1-RELATED"/>
    <property type="match status" value="1"/>
</dbReference>
<evidence type="ECO:0000256" key="3">
    <source>
        <dbReference type="ARBA" id="ARBA00007222"/>
    </source>
</evidence>
<name>A0A1Y2D2B2_9FUNG</name>
<keyword evidence="9 15" id="KW-0256">Endoplasmic reticulum</keyword>
<feature type="transmembrane region" description="Helical" evidence="15">
    <location>
        <begin position="80"/>
        <end position="102"/>
    </location>
</feature>
<feature type="transmembrane region" description="Helical" evidence="15">
    <location>
        <begin position="220"/>
        <end position="245"/>
    </location>
</feature>
<keyword evidence="11 15" id="KW-0472">Membrane</keyword>
<comment type="pathway">
    <text evidence="2 15">Protein modification; protein glycosylation.</text>
</comment>
<sequence>MALTLFALIIRLFRISNPHEVVFDEVHFGGFATKYINGQFFMDVHPPLGKLLFAAVGLLGGYNSTFTFKDIGDDYLASHVPYVTMRLLPGFLGVLLVPVSYITLRNLGVSNISAILSALMLTLDNGFVTQSRLILLDSGLIFFTGLTVMMWTDFLSNQEQPFTFTWWYPLVMTGVSLGLAGSVKWVGLFLVATIGLSTLQNLWTVLGDLRVTPRQYVHHFAARALCLIIIPGFIYCFLFQIHFWALPNKGGGSGFMRPEFQSTLRGHEIEDTFEDVAYMSKIHLRHHATNGGYLHSHKHDYPTGSKQQQMTVYPFKDENGEFLIAPPLLVKNDTGYVVPVTKLQYLKNGDIVRLIHVKTGRKLHSHNVKAPVTVNDHHWEVSGYGDDSWNGDTNDNWIVRIADKSVSHDDPRPIKAINTRVRFIHVNNRHCGLFSHDKKLPEWGFDQQEVTCAENSGRPGAVWLIEANTNPFLPPNAKKVNFKKPGFFAKFIELHGTMWSINQGLTGKHPYESRPIEWPVLNRGILFWTEKSNGPRQIYLIGNPIVWWTSTITVLSLSVLLVAGVLLMKRSVPILSNLALYKTWNASLILFSGWFLHYFPFFLMKRQLFIHHYFPALYFAILSTGVIFELLTHKLSRASRMVLAGAFLAIVFLVYLDFSPLAYGNLMHRHHCERLKWGKHWDWTCLTSPEDEHDIKPQVAGKVNHIDDHVMKPIWDKAKLPRVDNSSLAGAGFQGPPIPTWTGA</sequence>
<evidence type="ECO:0000313" key="19">
    <source>
        <dbReference type="Proteomes" id="UP000193642"/>
    </source>
</evidence>
<evidence type="ECO:0000256" key="7">
    <source>
        <dbReference type="ARBA" id="ARBA00022692"/>
    </source>
</evidence>
<dbReference type="InterPro" id="IPR016093">
    <property type="entry name" value="MIR_motif"/>
</dbReference>
<feature type="domain" description="MIR" evidence="17">
    <location>
        <begin position="411"/>
        <end position="468"/>
    </location>
</feature>
<comment type="similarity">
    <text evidence="3 15">Belongs to the glycosyltransferase 39 family.</text>
</comment>
<dbReference type="EMBL" id="MCGO01000001">
    <property type="protein sequence ID" value="ORY53429.1"/>
    <property type="molecule type" value="Genomic_DNA"/>
</dbReference>
<feature type="transmembrane region" description="Helical" evidence="15">
    <location>
        <begin position="613"/>
        <end position="631"/>
    </location>
</feature>
<comment type="subcellular location">
    <subcellularLocation>
        <location evidence="1 15">Endoplasmic reticulum membrane</location>
        <topology evidence="1 15">Multi-pass membrane protein</topology>
    </subcellularLocation>
</comment>
<feature type="transmembrane region" description="Helical" evidence="15">
    <location>
        <begin position="579"/>
        <end position="601"/>
    </location>
</feature>
<keyword evidence="12" id="KW-0325">Glycoprotein</keyword>
<dbReference type="SUPFAM" id="SSF82109">
    <property type="entry name" value="MIR domain"/>
    <property type="match status" value="1"/>
</dbReference>
<dbReference type="Gene3D" id="2.80.10.50">
    <property type="match status" value="1"/>
</dbReference>
<comment type="catalytic activity">
    <reaction evidence="14 15">
        <text>a di-trans,poly-cis-dolichyl beta-D-mannosyl phosphate + L-seryl-[protein] = 3-O-(alpha-D-mannosyl)-L-seryl-[protein] + a di-trans,poly-cis-dolichyl phosphate + H(+)</text>
        <dbReference type="Rhea" id="RHEA:17377"/>
        <dbReference type="Rhea" id="RHEA-COMP:9863"/>
        <dbReference type="Rhea" id="RHEA-COMP:13546"/>
        <dbReference type="Rhea" id="RHEA-COMP:19498"/>
        <dbReference type="Rhea" id="RHEA-COMP:19501"/>
        <dbReference type="ChEBI" id="CHEBI:15378"/>
        <dbReference type="ChEBI" id="CHEBI:29999"/>
        <dbReference type="ChEBI" id="CHEBI:57683"/>
        <dbReference type="ChEBI" id="CHEBI:58211"/>
        <dbReference type="ChEBI" id="CHEBI:137321"/>
        <dbReference type="EC" id="2.4.1.109"/>
    </reaction>
</comment>
<feature type="domain" description="MIR" evidence="17">
    <location>
        <begin position="343"/>
        <end position="402"/>
    </location>
</feature>
<dbReference type="InterPro" id="IPR003342">
    <property type="entry name" value="ArnT-like_N"/>
</dbReference>
<evidence type="ECO:0000256" key="12">
    <source>
        <dbReference type="ARBA" id="ARBA00023180"/>
    </source>
</evidence>
<evidence type="ECO:0000256" key="9">
    <source>
        <dbReference type="ARBA" id="ARBA00022824"/>
    </source>
</evidence>